<dbReference type="CDD" id="cd00077">
    <property type="entry name" value="HDc"/>
    <property type="match status" value="1"/>
</dbReference>
<gene>
    <name evidence="2" type="ORF">SAMN02746066_01952</name>
</gene>
<dbReference type="AlphaFoldDB" id="A0A1M7ITT9"/>
<dbReference type="Gene3D" id="1.10.3210.10">
    <property type="entry name" value="Hypothetical protein af1432"/>
    <property type="match status" value="1"/>
</dbReference>
<dbReference type="Pfam" id="PF13487">
    <property type="entry name" value="HD_5"/>
    <property type="match status" value="1"/>
</dbReference>
<keyword evidence="3" id="KW-1185">Reference proteome</keyword>
<dbReference type="Proteomes" id="UP000184038">
    <property type="component" value="Unassembled WGS sequence"/>
</dbReference>
<dbReference type="RefSeq" id="WP_084139181.1">
    <property type="nucleotide sequence ID" value="NZ_FRCP01000010.1"/>
</dbReference>
<feature type="domain" description="HD-GYP" evidence="1">
    <location>
        <begin position="115"/>
        <end position="313"/>
    </location>
</feature>
<evidence type="ECO:0000313" key="3">
    <source>
        <dbReference type="Proteomes" id="UP000184038"/>
    </source>
</evidence>
<organism evidence="2 3">
    <name type="scientific">Anaerosporobacter mobilis DSM 15930</name>
    <dbReference type="NCBI Taxonomy" id="1120996"/>
    <lineage>
        <taxon>Bacteria</taxon>
        <taxon>Bacillati</taxon>
        <taxon>Bacillota</taxon>
        <taxon>Clostridia</taxon>
        <taxon>Lachnospirales</taxon>
        <taxon>Lachnospiraceae</taxon>
        <taxon>Anaerosporobacter</taxon>
    </lineage>
</organism>
<dbReference type="PROSITE" id="PS51832">
    <property type="entry name" value="HD_GYP"/>
    <property type="match status" value="1"/>
</dbReference>
<proteinExistence type="predicted"/>
<dbReference type="InterPro" id="IPR037522">
    <property type="entry name" value="HD_GYP_dom"/>
</dbReference>
<evidence type="ECO:0000259" key="1">
    <source>
        <dbReference type="PROSITE" id="PS51832"/>
    </source>
</evidence>
<sequence length="366" mass="41589">MVELKNSNMVMRSVSVNVLKGNEIIAKDIISESGIILMSEGTVVKKEYISKLIELGITNIFIKDEIAEGIKVDELIEIKIKEQCQETVKETIEKYFFSDSSELEKLKIVADEIILDILSEPEIMFNISGVRKRNGNVYSHSVNVCALSVLLALKLKLSKDKIRDIAVGSLLHDIGINYVNFNLINESYESIYSDENKIKEFKKHVIYGYTSVEKETWLSAVAKDIILSHHERIDGSGYPFRLKGNKIKIGSKIVGLCDEFDHLVYGLYSKKMKVYKAIDYILSQSGEKFDYEIVKFFNESVAAYPTGSTVITSDKDVAVVLRQNAKCPTRPVIRLIMDSMGNYYNDWIEVDLTKELTLFIEDTKDI</sequence>
<dbReference type="STRING" id="1120996.SAMN02746066_01952"/>
<dbReference type="EMBL" id="FRCP01000010">
    <property type="protein sequence ID" value="SHM44222.1"/>
    <property type="molecule type" value="Genomic_DNA"/>
</dbReference>
<protein>
    <submittedName>
        <fullName evidence="2">HD-GYP domain, c-di-GMP phosphodiesterase class II (Or its inactivated variant)</fullName>
    </submittedName>
</protein>
<dbReference type="OrthoDB" id="9804747at2"/>
<name>A0A1M7ITT9_9FIRM</name>
<dbReference type="PANTHER" id="PTHR43155:SF2">
    <property type="entry name" value="CYCLIC DI-GMP PHOSPHODIESTERASE PA4108"/>
    <property type="match status" value="1"/>
</dbReference>
<reference evidence="2 3" key="1">
    <citation type="submission" date="2016-11" db="EMBL/GenBank/DDBJ databases">
        <authorList>
            <person name="Jaros S."/>
            <person name="Januszkiewicz K."/>
            <person name="Wedrychowicz H."/>
        </authorList>
    </citation>
    <scope>NUCLEOTIDE SEQUENCE [LARGE SCALE GENOMIC DNA]</scope>
    <source>
        <strain evidence="2 3">DSM 15930</strain>
    </source>
</reference>
<evidence type="ECO:0000313" key="2">
    <source>
        <dbReference type="EMBL" id="SHM44222.1"/>
    </source>
</evidence>
<dbReference type="InterPro" id="IPR003607">
    <property type="entry name" value="HD/PDEase_dom"/>
</dbReference>
<accession>A0A1M7ITT9</accession>
<dbReference type="PANTHER" id="PTHR43155">
    <property type="entry name" value="CYCLIC DI-GMP PHOSPHODIESTERASE PA4108-RELATED"/>
    <property type="match status" value="1"/>
</dbReference>
<dbReference type="SUPFAM" id="SSF109604">
    <property type="entry name" value="HD-domain/PDEase-like"/>
    <property type="match status" value="1"/>
</dbReference>